<dbReference type="InterPro" id="IPR023214">
    <property type="entry name" value="HAD_sf"/>
</dbReference>
<sequence>MSSSTTDAIVFYSLLLSSSSQSSGFLSPDRTERKSTIMNEGSSSTLFPPNSKFHPNQNGLSKRRRWLVVDFDGTCTEHDTTPLLPRLAAFATRSRSSISQSAGAGKDDTLSSTTNGRKGYNHQQDLQKRLDQFQLLEDEFMKRYGEARANMFSNDDDQSTTLYDVLDALDEPSCIVTEMVSASGCLSGLGHADTKEVEGMLNLHGVTETDNDTRERMLENHSDDKVVVRLRHGCESTLARILLDDESNSNEDAHTCLGWSLAILSINWCPALIDASVVQPVLRRRRSLLSIKSCDTEVPIWSNEVDRDGVVTLHVPGALAKRDRILELKRYIKQDCDQTQSIIIYVGDSSTDLAGLLAADVGIVMGNSSSLIQIAKSWGVEIAPLKHRNEHGFQSLVELDTSDENESDERKILWQVDTWQEIDEALQQIDELWKQT</sequence>
<dbReference type="InterPro" id="IPR036412">
    <property type="entry name" value="HAD-like_sf"/>
</dbReference>
<organism evidence="2">
    <name type="scientific">Skeletonema marinoi</name>
    <dbReference type="NCBI Taxonomy" id="267567"/>
    <lineage>
        <taxon>Eukaryota</taxon>
        <taxon>Sar</taxon>
        <taxon>Stramenopiles</taxon>
        <taxon>Ochrophyta</taxon>
        <taxon>Bacillariophyta</taxon>
        <taxon>Coscinodiscophyceae</taxon>
        <taxon>Thalassiosirophycidae</taxon>
        <taxon>Thalassiosirales</taxon>
        <taxon>Skeletonemataceae</taxon>
        <taxon>Skeletonema</taxon>
        <taxon>Skeletonema marinoi-dohrnii complex</taxon>
    </lineage>
</organism>
<dbReference type="PANTHER" id="PTHR28181:SF1">
    <property type="entry name" value="COLD TOLERANCE PROTEIN 1"/>
    <property type="match status" value="1"/>
</dbReference>
<evidence type="ECO:0000313" key="2">
    <source>
        <dbReference type="EMBL" id="CAD9596095.1"/>
    </source>
</evidence>
<evidence type="ECO:0000256" key="1">
    <source>
        <dbReference type="SAM" id="MobiDB-lite"/>
    </source>
</evidence>
<dbReference type="SUPFAM" id="SSF56784">
    <property type="entry name" value="HAD-like"/>
    <property type="match status" value="1"/>
</dbReference>
<dbReference type="AlphaFoldDB" id="A0A7S2PGL9"/>
<accession>A0A7S2PGL9</accession>
<dbReference type="InterPro" id="IPR050849">
    <property type="entry name" value="HAD-like_hydrolase_phosphatase"/>
</dbReference>
<name>A0A7S2PGL9_9STRA</name>
<gene>
    <name evidence="2" type="ORF">SMAR0320_LOCUS8731</name>
</gene>
<dbReference type="PANTHER" id="PTHR28181">
    <property type="entry name" value="UPF0655 PROTEIN YCR015C"/>
    <property type="match status" value="1"/>
</dbReference>
<dbReference type="Gene3D" id="3.40.50.1000">
    <property type="entry name" value="HAD superfamily/HAD-like"/>
    <property type="match status" value="1"/>
</dbReference>
<feature type="compositionally biased region" description="Polar residues" evidence="1">
    <location>
        <begin position="110"/>
        <end position="124"/>
    </location>
</feature>
<proteinExistence type="predicted"/>
<reference evidence="2" key="1">
    <citation type="submission" date="2021-01" db="EMBL/GenBank/DDBJ databases">
        <authorList>
            <person name="Corre E."/>
            <person name="Pelletier E."/>
            <person name="Niang G."/>
            <person name="Scheremetjew M."/>
            <person name="Finn R."/>
            <person name="Kale V."/>
            <person name="Holt S."/>
            <person name="Cochrane G."/>
            <person name="Meng A."/>
            <person name="Brown T."/>
            <person name="Cohen L."/>
        </authorList>
    </citation>
    <scope>NUCLEOTIDE SEQUENCE</scope>
    <source>
        <strain evidence="2">SM1012Den-03</strain>
    </source>
</reference>
<protein>
    <submittedName>
        <fullName evidence="2">Uncharacterized protein</fullName>
    </submittedName>
</protein>
<dbReference type="EMBL" id="HBGZ01012240">
    <property type="protein sequence ID" value="CAD9596095.1"/>
    <property type="molecule type" value="Transcribed_RNA"/>
</dbReference>
<feature type="region of interest" description="Disordered" evidence="1">
    <location>
        <begin position="98"/>
        <end position="124"/>
    </location>
</feature>